<organism evidence="5 6">
    <name type="scientific">Gemelliphila asaccharolytica</name>
    <dbReference type="NCBI Taxonomy" id="502393"/>
    <lineage>
        <taxon>Bacteria</taxon>
        <taxon>Bacillati</taxon>
        <taxon>Bacillota</taxon>
        <taxon>Bacilli</taxon>
        <taxon>Bacillales</taxon>
        <taxon>Gemellaceae</taxon>
        <taxon>Gemelliphila</taxon>
    </lineage>
</organism>
<accession>A0ABR5TN85</accession>
<keyword evidence="3" id="KW-0663">Pyridoxal phosphate</keyword>
<dbReference type="SUPFAM" id="SSF53383">
    <property type="entry name" value="PLP-dependent transferases"/>
    <property type="match status" value="1"/>
</dbReference>
<dbReference type="Proteomes" id="UP000070467">
    <property type="component" value="Unassembled WGS sequence"/>
</dbReference>
<protein>
    <submittedName>
        <fullName evidence="5">Beta-eliminating lyase</fullName>
    </submittedName>
</protein>
<dbReference type="InterPro" id="IPR015424">
    <property type="entry name" value="PyrdxlP-dep_Trfase"/>
</dbReference>
<dbReference type="PANTHER" id="PTHR48097:SF5">
    <property type="entry name" value="LOW SPECIFICITY L-THREONINE ALDOLASE"/>
    <property type="match status" value="1"/>
</dbReference>
<evidence type="ECO:0000256" key="1">
    <source>
        <dbReference type="ARBA" id="ARBA00001933"/>
    </source>
</evidence>
<dbReference type="InterPro" id="IPR015422">
    <property type="entry name" value="PyrdxlP-dep_Trfase_small"/>
</dbReference>
<evidence type="ECO:0000256" key="3">
    <source>
        <dbReference type="ARBA" id="ARBA00022898"/>
    </source>
</evidence>
<sequence length="340" mass="38978">MLHFESDYAKGACKEVLEAIVKTNDEYLDSYGFDKYTMSAKEKILKKCNIKNGDVYLISAGTQTNAVSIDYLLKTYEGVISTDCGHIATHEAGAIEYTGHKVITIKNKEGKLVPNDLRKYLLDFYNDKSNYHYVKPGTVYLTHPTEYGTLYTKEEIKEIYDICSNYDIPIFLDGARLGYALACEENDLSLEDIAKYCSCFYIGGAKVGALFGEAVVFTKKEEKYFRQFIKGHGALLAKSRLLGISFDTLFTDDLYMKISTQAIEMAKILREGLISKGYNFAFQSPTNQLFPIVKDEKLKEISKYVKYTYWEKYDKEHSVIRLVTSWYTKQQDVEKLLTFF</sequence>
<feature type="domain" description="Aromatic amino acid beta-eliminating lyase/threonine aldolase" evidence="4">
    <location>
        <begin position="4"/>
        <end position="258"/>
    </location>
</feature>
<evidence type="ECO:0000256" key="2">
    <source>
        <dbReference type="ARBA" id="ARBA00006966"/>
    </source>
</evidence>
<dbReference type="InterPro" id="IPR015421">
    <property type="entry name" value="PyrdxlP-dep_Trfase_major"/>
</dbReference>
<dbReference type="Pfam" id="PF01212">
    <property type="entry name" value="Beta_elim_lyase"/>
    <property type="match status" value="1"/>
</dbReference>
<dbReference type="InterPro" id="IPR001597">
    <property type="entry name" value="ArAA_b-elim_lyase/Thr_aldolase"/>
</dbReference>
<reference evidence="5 6" key="1">
    <citation type="submission" date="2016-01" db="EMBL/GenBank/DDBJ databases">
        <authorList>
            <person name="Mitreva M."/>
            <person name="Pepin K.H."/>
            <person name="Mihindukulasuriya K.A."/>
            <person name="Fulton R."/>
            <person name="Fronick C."/>
            <person name="O'Laughlin M."/>
            <person name="Miner T."/>
            <person name="Herter B."/>
            <person name="Rosa B.A."/>
            <person name="Cordes M."/>
            <person name="Tomlinson C."/>
            <person name="Wollam A."/>
            <person name="Palsikar V.B."/>
            <person name="Mardis E.R."/>
            <person name="Wilson R.K."/>
        </authorList>
    </citation>
    <scope>NUCLEOTIDE SEQUENCE [LARGE SCALE GENOMIC DNA]</scope>
    <source>
        <strain evidence="5 6">KA00071</strain>
    </source>
</reference>
<dbReference type="GO" id="GO:0016829">
    <property type="term" value="F:lyase activity"/>
    <property type="evidence" value="ECO:0007669"/>
    <property type="project" value="UniProtKB-KW"/>
</dbReference>
<comment type="caution">
    <text evidence="5">The sequence shown here is derived from an EMBL/GenBank/DDBJ whole genome shotgun (WGS) entry which is preliminary data.</text>
</comment>
<dbReference type="RefSeq" id="WP_066128550.1">
    <property type="nucleotide sequence ID" value="NZ_KQ959856.1"/>
</dbReference>
<dbReference type="PANTHER" id="PTHR48097">
    <property type="entry name" value="L-THREONINE ALDOLASE-RELATED"/>
    <property type="match status" value="1"/>
</dbReference>
<proteinExistence type="inferred from homology"/>
<dbReference type="Gene3D" id="3.40.640.10">
    <property type="entry name" value="Type I PLP-dependent aspartate aminotransferase-like (Major domain)"/>
    <property type="match status" value="1"/>
</dbReference>
<keyword evidence="5" id="KW-0456">Lyase</keyword>
<name>A0ABR5TN85_9BACL</name>
<dbReference type="EMBL" id="LSDB01000003">
    <property type="protein sequence ID" value="KXB58875.1"/>
    <property type="molecule type" value="Genomic_DNA"/>
</dbReference>
<dbReference type="Gene3D" id="3.90.1150.10">
    <property type="entry name" value="Aspartate Aminotransferase, domain 1"/>
    <property type="match status" value="1"/>
</dbReference>
<evidence type="ECO:0000313" key="6">
    <source>
        <dbReference type="Proteomes" id="UP000070467"/>
    </source>
</evidence>
<evidence type="ECO:0000259" key="4">
    <source>
        <dbReference type="Pfam" id="PF01212"/>
    </source>
</evidence>
<keyword evidence="6" id="KW-1185">Reference proteome</keyword>
<comment type="similarity">
    <text evidence="2">Belongs to the threonine aldolase family.</text>
</comment>
<evidence type="ECO:0000313" key="5">
    <source>
        <dbReference type="EMBL" id="KXB58875.1"/>
    </source>
</evidence>
<gene>
    <name evidence="5" type="ORF">HMPREF1871_00118</name>
</gene>
<comment type="cofactor">
    <cofactor evidence="1">
        <name>pyridoxal 5'-phosphate</name>
        <dbReference type="ChEBI" id="CHEBI:597326"/>
    </cofactor>
</comment>